<organism evidence="2 3">
    <name type="scientific">Paenibacillus terrae (strain HPL-003)</name>
    <dbReference type="NCBI Taxonomy" id="985665"/>
    <lineage>
        <taxon>Bacteria</taxon>
        <taxon>Bacillati</taxon>
        <taxon>Bacillota</taxon>
        <taxon>Bacilli</taxon>
        <taxon>Bacillales</taxon>
        <taxon>Paenibacillaceae</taxon>
        <taxon>Paenibacillus</taxon>
    </lineage>
</organism>
<feature type="transmembrane region" description="Helical" evidence="1">
    <location>
        <begin position="7"/>
        <end position="28"/>
    </location>
</feature>
<dbReference type="Proteomes" id="UP000005876">
    <property type="component" value="Chromosome"/>
</dbReference>
<dbReference type="RefSeq" id="WP_014278847.1">
    <property type="nucleotide sequence ID" value="NC_016641.1"/>
</dbReference>
<reference evidence="3" key="1">
    <citation type="submission" date="2011-11" db="EMBL/GenBank/DDBJ databases">
        <title>Complete sequence of Paenibacillus terrae HPL-003.</title>
        <authorList>
            <person name="Shin S.H."/>
            <person name="Kim S."/>
            <person name="Kim J.Y."/>
        </authorList>
    </citation>
    <scope>NUCLEOTIDE SEQUENCE [LARGE SCALE GENOMIC DNA]</scope>
    <source>
        <strain evidence="3">HPL-003</strain>
    </source>
</reference>
<accession>G7W3L1</accession>
<reference evidence="2 3" key="3">
    <citation type="journal article" date="2012" name="J. Bacteriol.">
        <title>Genome Sequence of Paenibacillus terrae HPL-003, a Xylanase-Producing Bacterium Isolated from Soil Found in Forest Residue.</title>
        <authorList>
            <person name="Shin S.H."/>
            <person name="Kim S."/>
            <person name="Kim J.Y."/>
            <person name="Song H.Y."/>
            <person name="Cho S.J."/>
            <person name="Kim D.R."/>
            <person name="Lee K.I."/>
            <person name="Lim H.K."/>
            <person name="Park N.J."/>
            <person name="Hwang I.T."/>
            <person name="Yang K.S."/>
        </authorList>
    </citation>
    <scope>NUCLEOTIDE SEQUENCE [LARGE SCALE GENOMIC DNA]</scope>
    <source>
        <strain evidence="2 3">HPL-003</strain>
    </source>
</reference>
<dbReference type="OrthoDB" id="2628012at2"/>
<proteinExistence type="predicted"/>
<name>G7W3L1_PAETH</name>
<keyword evidence="1" id="KW-1133">Transmembrane helix</keyword>
<dbReference type="STRING" id="985665.HPL003_06675"/>
<keyword evidence="1" id="KW-0472">Membrane</keyword>
<dbReference type="EMBL" id="CP003107">
    <property type="protein sequence ID" value="AET58098.1"/>
    <property type="molecule type" value="Genomic_DNA"/>
</dbReference>
<reference key="2">
    <citation type="submission" date="2011-11" db="EMBL/GenBank/DDBJ databases">
        <authorList>
            <person name="Shin S.H."/>
            <person name="Kim S."/>
            <person name="Kim J.Y."/>
        </authorList>
    </citation>
    <scope>NUCLEOTIDE SEQUENCE</scope>
    <source>
        <strain>HPL-003</strain>
    </source>
</reference>
<protein>
    <submittedName>
        <fullName evidence="2">Uncharacterized protein</fullName>
    </submittedName>
</protein>
<keyword evidence="1" id="KW-0812">Transmembrane</keyword>
<sequence>MIINKRKINIIAIILVVLVIGIPSIIYLSGLNTSFQKVVLDRINVGDITSLYIIKDSSNGDIKDAVVTDKEVIKKIMNEFTNVKFKKSDSITSLNDNYTIRIRVKEESRFMITIWSNTDITIFDKEAKYSAYNYKVTSKFDYESLDKYLKKLLD</sequence>
<evidence type="ECO:0000256" key="1">
    <source>
        <dbReference type="SAM" id="Phobius"/>
    </source>
</evidence>
<dbReference type="KEGG" id="pta:HPL003_06675"/>
<dbReference type="HOGENOM" id="CLU_1702535_0_0_9"/>
<gene>
    <name evidence="2" type="ordered locus">HPL003_06675</name>
</gene>
<evidence type="ECO:0000313" key="3">
    <source>
        <dbReference type="Proteomes" id="UP000005876"/>
    </source>
</evidence>
<evidence type="ECO:0000313" key="2">
    <source>
        <dbReference type="EMBL" id="AET58098.1"/>
    </source>
</evidence>
<dbReference type="AlphaFoldDB" id="G7W3L1"/>